<dbReference type="PRINTS" id="PR00080">
    <property type="entry name" value="SDRFAMILY"/>
</dbReference>
<dbReference type="PANTHER" id="PTHR43669:SF3">
    <property type="entry name" value="ALCOHOL DEHYDROGENASE, PUTATIVE (AFU_ORTHOLOGUE AFUA_3G03445)-RELATED"/>
    <property type="match status" value="1"/>
</dbReference>
<evidence type="ECO:0000256" key="2">
    <source>
        <dbReference type="ARBA" id="ARBA00023002"/>
    </source>
</evidence>
<dbReference type="Pfam" id="PF00106">
    <property type="entry name" value="adh_short"/>
    <property type="match status" value="1"/>
</dbReference>
<proteinExistence type="inferred from homology"/>
<dbReference type="PANTHER" id="PTHR43669">
    <property type="entry name" value="5-KETO-D-GLUCONATE 5-REDUCTASE"/>
    <property type="match status" value="1"/>
</dbReference>
<organism evidence="5 6">
    <name type="scientific">Diplocloster agilis</name>
    <dbReference type="NCBI Taxonomy" id="2850323"/>
    <lineage>
        <taxon>Bacteria</taxon>
        <taxon>Bacillati</taxon>
        <taxon>Bacillota</taxon>
        <taxon>Clostridia</taxon>
        <taxon>Lachnospirales</taxon>
        <taxon>Lachnospiraceae</taxon>
        <taxon>Diplocloster</taxon>
    </lineage>
</organism>
<dbReference type="EMBL" id="JAHQCW010000005">
    <property type="protein sequence ID" value="MBU9735765.1"/>
    <property type="molecule type" value="Genomic_DNA"/>
</dbReference>
<comment type="caution">
    <text evidence="5">The sequence shown here is derived from an EMBL/GenBank/DDBJ whole genome shotgun (WGS) entry which is preliminary data.</text>
</comment>
<protein>
    <submittedName>
        <fullName evidence="5">SDR family oxidoreductase</fullName>
    </submittedName>
</protein>
<dbReference type="SMART" id="SM00822">
    <property type="entry name" value="PKS_KR"/>
    <property type="match status" value="1"/>
</dbReference>
<dbReference type="InterPro" id="IPR057326">
    <property type="entry name" value="KR_dom"/>
</dbReference>
<dbReference type="Proteomes" id="UP000712157">
    <property type="component" value="Unassembled WGS sequence"/>
</dbReference>
<comment type="similarity">
    <text evidence="1 3">Belongs to the short-chain dehydrogenases/reductases (SDR) family.</text>
</comment>
<dbReference type="AlphaFoldDB" id="A0A949NH77"/>
<keyword evidence="6" id="KW-1185">Reference proteome</keyword>
<keyword evidence="2" id="KW-0560">Oxidoreductase</keyword>
<dbReference type="InterPro" id="IPR002347">
    <property type="entry name" value="SDR_fam"/>
</dbReference>
<evidence type="ECO:0000313" key="6">
    <source>
        <dbReference type="Proteomes" id="UP000712157"/>
    </source>
</evidence>
<accession>A0A949NH77</accession>
<reference evidence="5" key="1">
    <citation type="submission" date="2021-06" db="EMBL/GenBank/DDBJ databases">
        <title>Description of novel taxa of the family Lachnospiraceae.</title>
        <authorList>
            <person name="Chaplin A.V."/>
            <person name="Sokolova S.R."/>
            <person name="Pikina A.P."/>
            <person name="Korzhanova M."/>
            <person name="Belova V."/>
            <person name="Korostin D."/>
            <person name="Efimov B.A."/>
        </authorList>
    </citation>
    <scope>NUCLEOTIDE SEQUENCE</scope>
    <source>
        <strain evidence="5">ASD5720</strain>
    </source>
</reference>
<dbReference type="Gene3D" id="3.40.50.720">
    <property type="entry name" value="NAD(P)-binding Rossmann-like Domain"/>
    <property type="match status" value="1"/>
</dbReference>
<evidence type="ECO:0000256" key="3">
    <source>
        <dbReference type="RuleBase" id="RU000363"/>
    </source>
</evidence>
<gene>
    <name evidence="5" type="ORF">KTH89_04400</name>
</gene>
<evidence type="ECO:0000259" key="4">
    <source>
        <dbReference type="SMART" id="SM00822"/>
    </source>
</evidence>
<name>A0A949NH77_9FIRM</name>
<dbReference type="CDD" id="cd05233">
    <property type="entry name" value="SDR_c"/>
    <property type="match status" value="1"/>
</dbReference>
<feature type="domain" description="Ketoreductase" evidence="4">
    <location>
        <begin position="7"/>
        <end position="183"/>
    </location>
</feature>
<dbReference type="SUPFAM" id="SSF51735">
    <property type="entry name" value="NAD(P)-binding Rossmann-fold domains"/>
    <property type="match status" value="1"/>
</dbReference>
<dbReference type="GO" id="GO:0016491">
    <property type="term" value="F:oxidoreductase activity"/>
    <property type="evidence" value="ECO:0007669"/>
    <property type="project" value="UniProtKB-KW"/>
</dbReference>
<dbReference type="PRINTS" id="PR00081">
    <property type="entry name" value="GDHRDH"/>
</dbReference>
<dbReference type="RefSeq" id="WP_238720754.1">
    <property type="nucleotide sequence ID" value="NZ_JAHQCW010000005.1"/>
</dbReference>
<evidence type="ECO:0000256" key="1">
    <source>
        <dbReference type="ARBA" id="ARBA00006484"/>
    </source>
</evidence>
<evidence type="ECO:0000313" key="5">
    <source>
        <dbReference type="EMBL" id="MBU9735765.1"/>
    </source>
</evidence>
<dbReference type="InterPro" id="IPR036291">
    <property type="entry name" value="NAD(P)-bd_dom_sf"/>
</dbReference>
<sequence>MKQLENKVILLTGATGGIGIPIARMLIGEGARLLLTGLEEDVLADIAEELGENCAYFAADLLQEGAPADIIAYCARRFGRLDILINNAGIASRKPILDVTKAELMKHFEINAYAPLAMAQAAVPMLKDSGAGDIITICSSSGMYPYVGQACYSASKHAQRALMEILTMELYETGIRVHTIAPTGVDTGMIRITRPDLNGDAYCKPEEIAEIIVFILAHRNNSVIDEVYVRRHAKMPFEP</sequence>